<reference evidence="2 3" key="1">
    <citation type="submission" date="2016-02" db="EMBL/GenBank/DDBJ databases">
        <authorList>
            <person name="Teng J.L."/>
            <person name="Tang Y."/>
            <person name="Huang Y."/>
            <person name="Guo F."/>
            <person name="Wei W."/>
            <person name="Chen J.H."/>
            <person name="Wong S.Y."/>
            <person name="Lau S.K."/>
            <person name="Woo P.C."/>
        </authorList>
    </citation>
    <scope>NUCLEOTIDE SEQUENCE [LARGE SCALE GENOMIC DNA]</scope>
    <source>
        <strain evidence="2 3">JCM 13375</strain>
    </source>
</reference>
<feature type="transmembrane region" description="Helical" evidence="1">
    <location>
        <begin position="97"/>
        <end position="117"/>
    </location>
</feature>
<evidence type="ECO:0000256" key="1">
    <source>
        <dbReference type="SAM" id="Phobius"/>
    </source>
</evidence>
<evidence type="ECO:0000313" key="3">
    <source>
        <dbReference type="Proteomes" id="UP000070409"/>
    </source>
</evidence>
<gene>
    <name evidence="2" type="ORF">AXK61_14465</name>
</gene>
<evidence type="ECO:0000313" key="2">
    <source>
        <dbReference type="EMBL" id="KXP00704.1"/>
    </source>
</evidence>
<feature type="transmembrane region" description="Helical" evidence="1">
    <location>
        <begin position="129"/>
        <end position="149"/>
    </location>
</feature>
<keyword evidence="1" id="KW-0812">Transmembrane</keyword>
<keyword evidence="3" id="KW-1185">Reference proteome</keyword>
<accession>A0A137ZRA3</accession>
<protein>
    <submittedName>
        <fullName evidence="2">Uncharacterized protein</fullName>
    </submittedName>
</protein>
<name>A0A137ZRA3_9ACTN</name>
<sequence>MTDLQERAAGGLRPGTRPRDMVRSAVVWGVLSALVAGVFRAPQQSPELTVLLSVVLTVLCSMFAMRLSGGRATHVVGTLSCAVIIGASVQVRLGASPARIVVLSVIAACVFILSMFLARWMSASSPSRFARVAGWAVVGCFIARVILPIPLDVSGLSYLVGGTGGVIAS</sequence>
<organism evidence="2 3">
    <name type="scientific">Tsukamurella pseudospumae</name>
    <dbReference type="NCBI Taxonomy" id="239498"/>
    <lineage>
        <taxon>Bacteria</taxon>
        <taxon>Bacillati</taxon>
        <taxon>Actinomycetota</taxon>
        <taxon>Actinomycetes</taxon>
        <taxon>Mycobacteriales</taxon>
        <taxon>Tsukamurellaceae</taxon>
        <taxon>Tsukamurella</taxon>
    </lineage>
</organism>
<keyword evidence="1" id="KW-1133">Transmembrane helix</keyword>
<keyword evidence="1" id="KW-0472">Membrane</keyword>
<dbReference type="EMBL" id="LSRE01000004">
    <property type="protein sequence ID" value="KXP00704.1"/>
    <property type="molecule type" value="Genomic_DNA"/>
</dbReference>
<feature type="transmembrane region" description="Helical" evidence="1">
    <location>
        <begin position="21"/>
        <end position="42"/>
    </location>
</feature>
<feature type="transmembrane region" description="Helical" evidence="1">
    <location>
        <begin position="72"/>
        <end position="91"/>
    </location>
</feature>
<dbReference type="Proteomes" id="UP000070409">
    <property type="component" value="Unassembled WGS sequence"/>
</dbReference>
<dbReference type="RefSeq" id="WP_068744007.1">
    <property type="nucleotide sequence ID" value="NZ_LSRE01000004.1"/>
</dbReference>
<proteinExistence type="predicted"/>
<comment type="caution">
    <text evidence="2">The sequence shown here is derived from an EMBL/GenBank/DDBJ whole genome shotgun (WGS) entry which is preliminary data.</text>
</comment>
<feature type="transmembrane region" description="Helical" evidence="1">
    <location>
        <begin position="48"/>
        <end position="65"/>
    </location>
</feature>